<proteinExistence type="predicted"/>
<keyword evidence="1" id="KW-0472">Membrane</keyword>
<evidence type="ECO:0000313" key="3">
    <source>
        <dbReference type="Proteomes" id="UP000178759"/>
    </source>
</evidence>
<protein>
    <submittedName>
        <fullName evidence="2">Uncharacterized protein</fullName>
    </submittedName>
</protein>
<accession>A0A1F6AH49</accession>
<feature type="transmembrane region" description="Helical" evidence="1">
    <location>
        <begin position="80"/>
        <end position="98"/>
    </location>
</feature>
<keyword evidence="1" id="KW-0812">Transmembrane</keyword>
<feature type="transmembrane region" description="Helical" evidence="1">
    <location>
        <begin position="30"/>
        <end position="49"/>
    </location>
</feature>
<feature type="transmembrane region" description="Helical" evidence="1">
    <location>
        <begin position="56"/>
        <end position="74"/>
    </location>
</feature>
<dbReference type="Proteomes" id="UP000178759">
    <property type="component" value="Unassembled WGS sequence"/>
</dbReference>
<evidence type="ECO:0000313" key="2">
    <source>
        <dbReference type="EMBL" id="OGG24078.1"/>
    </source>
</evidence>
<name>A0A1F6AH49_9BACT</name>
<evidence type="ECO:0000256" key="1">
    <source>
        <dbReference type="SAM" id="Phobius"/>
    </source>
</evidence>
<organism evidence="2 3">
    <name type="scientific">Candidatus Gottesmanbacteria bacterium RIFCSPLOWO2_01_FULL_43_11b</name>
    <dbReference type="NCBI Taxonomy" id="1798392"/>
    <lineage>
        <taxon>Bacteria</taxon>
        <taxon>Candidatus Gottesmaniibacteriota</taxon>
    </lineage>
</organism>
<dbReference type="EMBL" id="MFJV01000001">
    <property type="protein sequence ID" value="OGG24078.1"/>
    <property type="molecule type" value="Genomic_DNA"/>
</dbReference>
<comment type="caution">
    <text evidence="2">The sequence shown here is derived from an EMBL/GenBank/DDBJ whole genome shotgun (WGS) entry which is preliminary data.</text>
</comment>
<gene>
    <name evidence="2" type="ORF">A3A79_02680</name>
</gene>
<keyword evidence="1" id="KW-1133">Transmembrane helix</keyword>
<dbReference type="STRING" id="1798392.A3A79_02680"/>
<sequence length="124" mass="13768">MAKKIISLFFVLLGIGILLGDGKQPVVEIYGAILVILLWVLHRWLGFVARPLPHPFLFPWIAIGVVAIVSTVFSDSIGYSVSWIVRLASGYLVFRLFYTIASDNSAKVFSFGLLFLRCGLHLSL</sequence>
<dbReference type="AlphaFoldDB" id="A0A1F6AH49"/>
<reference evidence="2 3" key="1">
    <citation type="journal article" date="2016" name="Nat. Commun.">
        <title>Thousands of microbial genomes shed light on interconnected biogeochemical processes in an aquifer system.</title>
        <authorList>
            <person name="Anantharaman K."/>
            <person name="Brown C.T."/>
            <person name="Hug L.A."/>
            <person name="Sharon I."/>
            <person name="Castelle C.J."/>
            <person name="Probst A.J."/>
            <person name="Thomas B.C."/>
            <person name="Singh A."/>
            <person name="Wilkins M.J."/>
            <person name="Karaoz U."/>
            <person name="Brodie E.L."/>
            <person name="Williams K.H."/>
            <person name="Hubbard S.S."/>
            <person name="Banfield J.F."/>
        </authorList>
    </citation>
    <scope>NUCLEOTIDE SEQUENCE [LARGE SCALE GENOMIC DNA]</scope>
</reference>